<gene>
    <name evidence="3" type="ORF">CVT26_004405</name>
</gene>
<reference evidence="3 4" key="1">
    <citation type="journal article" date="2018" name="Evol. Lett.">
        <title>Horizontal gene cluster transfer increased hallucinogenic mushroom diversity.</title>
        <authorList>
            <person name="Reynolds H.T."/>
            <person name="Vijayakumar V."/>
            <person name="Gluck-Thaler E."/>
            <person name="Korotkin H.B."/>
            <person name="Matheny P.B."/>
            <person name="Slot J.C."/>
        </authorList>
    </citation>
    <scope>NUCLEOTIDE SEQUENCE [LARGE SCALE GENOMIC DNA]</scope>
    <source>
        <strain evidence="3 4">SRW20</strain>
    </source>
</reference>
<dbReference type="InParanoid" id="A0A409WY51"/>
<dbReference type="AlphaFoldDB" id="A0A409WY51"/>
<feature type="signal peptide" evidence="2">
    <location>
        <begin position="1"/>
        <end position="22"/>
    </location>
</feature>
<feature type="chain" id="PRO_5019497737" evidence="2">
    <location>
        <begin position="23"/>
        <end position="190"/>
    </location>
</feature>
<accession>A0A409WY51</accession>
<evidence type="ECO:0000256" key="2">
    <source>
        <dbReference type="SAM" id="SignalP"/>
    </source>
</evidence>
<protein>
    <submittedName>
        <fullName evidence="3">Uncharacterized protein</fullName>
    </submittedName>
</protein>
<feature type="region of interest" description="Disordered" evidence="1">
    <location>
        <begin position="63"/>
        <end position="92"/>
    </location>
</feature>
<evidence type="ECO:0000313" key="3">
    <source>
        <dbReference type="EMBL" id="PPQ83416.1"/>
    </source>
</evidence>
<comment type="caution">
    <text evidence="3">The sequence shown here is derived from an EMBL/GenBank/DDBJ whole genome shotgun (WGS) entry which is preliminary data.</text>
</comment>
<proteinExistence type="predicted"/>
<sequence>MKFSLCLSLLPLLASCVSTVMAYPVHRTNTVDLATRADFEDALVNYLQRRDLEDAIIGYLERRGHSSSRQTEEDKERRRQEKERERAEKERHREFREQYKAYKDVGREIHKEAKAEGRTNVNTAYISGSRQHEDKSINVAEKEWRNNYNLQQFTHADITTKVLPNGRKHASVRFHKDDGKPGVYTNHYWD</sequence>
<evidence type="ECO:0000313" key="4">
    <source>
        <dbReference type="Proteomes" id="UP000284706"/>
    </source>
</evidence>
<keyword evidence="4" id="KW-1185">Reference proteome</keyword>
<name>A0A409WY51_9AGAR</name>
<evidence type="ECO:0000256" key="1">
    <source>
        <dbReference type="SAM" id="MobiDB-lite"/>
    </source>
</evidence>
<dbReference type="PROSITE" id="PS51257">
    <property type="entry name" value="PROKAR_LIPOPROTEIN"/>
    <property type="match status" value="1"/>
</dbReference>
<dbReference type="EMBL" id="NHYE01004618">
    <property type="protein sequence ID" value="PPQ83416.1"/>
    <property type="molecule type" value="Genomic_DNA"/>
</dbReference>
<dbReference type="OrthoDB" id="3113551at2759"/>
<dbReference type="Proteomes" id="UP000284706">
    <property type="component" value="Unassembled WGS sequence"/>
</dbReference>
<keyword evidence="2" id="KW-0732">Signal</keyword>
<organism evidence="3 4">
    <name type="scientific">Gymnopilus dilepis</name>
    <dbReference type="NCBI Taxonomy" id="231916"/>
    <lineage>
        <taxon>Eukaryota</taxon>
        <taxon>Fungi</taxon>
        <taxon>Dikarya</taxon>
        <taxon>Basidiomycota</taxon>
        <taxon>Agaricomycotina</taxon>
        <taxon>Agaricomycetes</taxon>
        <taxon>Agaricomycetidae</taxon>
        <taxon>Agaricales</taxon>
        <taxon>Agaricineae</taxon>
        <taxon>Hymenogastraceae</taxon>
        <taxon>Gymnopilus</taxon>
    </lineage>
</organism>